<feature type="compositionally biased region" description="Basic residues" evidence="2">
    <location>
        <begin position="87"/>
        <end position="98"/>
    </location>
</feature>
<dbReference type="PANTHER" id="PTHR11199">
    <property type="entry name" value="STROMAL ANTIGEN"/>
    <property type="match status" value="1"/>
</dbReference>
<evidence type="ECO:0000259" key="3">
    <source>
        <dbReference type="PROSITE" id="PS51425"/>
    </source>
</evidence>
<evidence type="ECO:0000313" key="4">
    <source>
        <dbReference type="EMBL" id="GMM35855.1"/>
    </source>
</evidence>
<feature type="region of interest" description="Disordered" evidence="2">
    <location>
        <begin position="1"/>
        <end position="101"/>
    </location>
</feature>
<gene>
    <name evidence="4" type="ORF">DASC09_031800</name>
</gene>
<evidence type="ECO:0000256" key="1">
    <source>
        <dbReference type="SAM" id="Coils"/>
    </source>
</evidence>
<dbReference type="GO" id="GO:0000785">
    <property type="term" value="C:chromatin"/>
    <property type="evidence" value="ECO:0007669"/>
    <property type="project" value="TreeGrafter"/>
</dbReference>
<evidence type="ECO:0000313" key="5">
    <source>
        <dbReference type="Proteomes" id="UP001360560"/>
    </source>
</evidence>
<protein>
    <submittedName>
        <fullName evidence="4">Irr1 protein</fullName>
    </submittedName>
</protein>
<dbReference type="Pfam" id="PF21581">
    <property type="entry name" value="SCD"/>
    <property type="match status" value="1"/>
</dbReference>
<dbReference type="GO" id="GO:0003682">
    <property type="term" value="F:chromatin binding"/>
    <property type="evidence" value="ECO:0007669"/>
    <property type="project" value="TreeGrafter"/>
</dbReference>
<dbReference type="EMBL" id="BTFZ01000011">
    <property type="protein sequence ID" value="GMM35855.1"/>
    <property type="molecule type" value="Genomic_DNA"/>
</dbReference>
<dbReference type="GO" id="GO:0008278">
    <property type="term" value="C:cohesin complex"/>
    <property type="evidence" value="ECO:0007669"/>
    <property type="project" value="TreeGrafter"/>
</dbReference>
<dbReference type="Proteomes" id="UP001360560">
    <property type="component" value="Unassembled WGS sequence"/>
</dbReference>
<keyword evidence="1" id="KW-0175">Coiled coil</keyword>
<feature type="compositionally biased region" description="Low complexity" evidence="2">
    <location>
        <begin position="1336"/>
        <end position="1353"/>
    </location>
</feature>
<dbReference type="InterPro" id="IPR013721">
    <property type="entry name" value="STAG"/>
</dbReference>
<dbReference type="GeneID" id="90073830"/>
<dbReference type="InterPro" id="IPR016024">
    <property type="entry name" value="ARM-type_fold"/>
</dbReference>
<feature type="compositionally biased region" description="Basic and acidic residues" evidence="2">
    <location>
        <begin position="1288"/>
        <end position="1303"/>
    </location>
</feature>
<dbReference type="PROSITE" id="PS51425">
    <property type="entry name" value="SCD"/>
    <property type="match status" value="1"/>
</dbReference>
<feature type="compositionally biased region" description="Acidic residues" evidence="2">
    <location>
        <begin position="1304"/>
        <end position="1322"/>
    </location>
</feature>
<evidence type="ECO:0000256" key="2">
    <source>
        <dbReference type="SAM" id="MobiDB-lite"/>
    </source>
</evidence>
<dbReference type="GO" id="GO:0007062">
    <property type="term" value="P:sister chromatid cohesion"/>
    <property type="evidence" value="ECO:0007669"/>
    <property type="project" value="UniProtKB-ARBA"/>
</dbReference>
<feature type="region of interest" description="Disordered" evidence="2">
    <location>
        <begin position="1283"/>
        <end position="1456"/>
    </location>
</feature>
<dbReference type="Pfam" id="PF08514">
    <property type="entry name" value="STAG"/>
    <property type="match status" value="1"/>
</dbReference>
<reference evidence="4 5" key="1">
    <citation type="journal article" date="2023" name="Elife">
        <title>Identification of key yeast species and microbe-microbe interactions impacting larval growth of Drosophila in the wild.</title>
        <authorList>
            <person name="Mure A."/>
            <person name="Sugiura Y."/>
            <person name="Maeda R."/>
            <person name="Honda K."/>
            <person name="Sakurai N."/>
            <person name="Takahashi Y."/>
            <person name="Watada M."/>
            <person name="Katoh T."/>
            <person name="Gotoh A."/>
            <person name="Gotoh Y."/>
            <person name="Taniguchi I."/>
            <person name="Nakamura K."/>
            <person name="Hayashi T."/>
            <person name="Katayama T."/>
            <person name="Uemura T."/>
            <person name="Hattori Y."/>
        </authorList>
    </citation>
    <scope>NUCLEOTIDE SEQUENCE [LARGE SCALE GENOMIC DNA]</scope>
    <source>
        <strain evidence="4 5">SC-9</strain>
    </source>
</reference>
<feature type="compositionally biased region" description="Basic and acidic residues" evidence="2">
    <location>
        <begin position="1377"/>
        <end position="1387"/>
    </location>
</feature>
<comment type="caution">
    <text evidence="4">The sequence shown here is derived from an EMBL/GenBank/DDBJ whole genome shotgun (WGS) entry which is preliminary data.</text>
</comment>
<feature type="domain" description="SCD" evidence="3">
    <location>
        <begin position="365"/>
        <end position="452"/>
    </location>
</feature>
<dbReference type="SUPFAM" id="SSF48371">
    <property type="entry name" value="ARM repeat"/>
    <property type="match status" value="1"/>
</dbReference>
<name>A0AAV5QNF5_9ASCO</name>
<feature type="coiled-coil region" evidence="1">
    <location>
        <begin position="288"/>
        <end position="349"/>
    </location>
</feature>
<dbReference type="InterPro" id="IPR020839">
    <property type="entry name" value="SCD"/>
</dbReference>
<dbReference type="RefSeq" id="XP_064852851.1">
    <property type="nucleotide sequence ID" value="XM_064996779.1"/>
</dbReference>
<accession>A0AAV5QNF5</accession>
<organism evidence="4 5">
    <name type="scientific">Saccharomycopsis crataegensis</name>
    <dbReference type="NCBI Taxonomy" id="43959"/>
    <lineage>
        <taxon>Eukaryota</taxon>
        <taxon>Fungi</taxon>
        <taxon>Dikarya</taxon>
        <taxon>Ascomycota</taxon>
        <taxon>Saccharomycotina</taxon>
        <taxon>Saccharomycetes</taxon>
        <taxon>Saccharomycopsidaceae</taxon>
        <taxon>Saccharomycopsis</taxon>
    </lineage>
</organism>
<keyword evidence="5" id="KW-1185">Reference proteome</keyword>
<sequence>MPKTAKNPLEDSGRRRSSRVRFSNVNYNEDDSHDEVEDKDKEVVQQNESSSDESESENDKEKDDEYVPSGQHKKKRKDASNSTRPRSNPKKSRGKKQSSKNYYNELEENLVENNIFKSLEDPEVSIVELANDWLEEYQENKDIATKDLINLILRSCGCLSQLETHDVYNIEACSNTVTELEANFQNQVLHEFPFTSKSRNFKHFKNNFLEFFKQTIILSSEKNILIGDPSDAEKDENEGAEEEGSFFENLLIWLSHLSASTIRPLRYVTTNILLSIQTTVCEIYVKVIKNQDKNSNNLNAENEKLAATQKKLKAKRISKAEQQKFNRDLKKHQNHIESIKKNLKLYEFNKSVLGEYLFDLFETVFVFRFKDTDTKIRIECIKSLYTWMDLCPEYFFENTYLKYFGWWLFDEKISVKAEVLKVLTKLYKNSDNSIISGLKQFTERFKKIIISSLLKENDHNIKAQCLNVLIEINKMGFLDDSEILKINNFMFSVLKNDATDVINEFNNVPEIHKQMKNNSKLLNELVKFINIVETERSSDLIEKFKLNISVFEKNNNIGIHEIIKFKSLIKIVNHSKNFKNGTNSEDENENDKDEEFEDGLTSDISTIVKKYSSEHIPNDISSSGFRKFFINGNSKNKDELPPAIYINEIFRLGLLLYKNFPSYFKSWKFLLQYLTTDLSSFNLEDSDNAVSVDSEFKKLLELNESEEFFLLCFLYGVLYGVLSKEPINYYIEDYSEKKKTKMTKKELELKKAAEMEAEELENVKEANAKLAKTNMDDGVAEDDSDHEEQGIDVTFEVGDDGADADDDHDDDINKVESTEKIIGQLINHLPVLIEKFEPSSYNLRVILKIFFDLVIDDERALSTSNNSSESFIIFSKVIKKLLTIFKNISGSNSSANDDISILKIEFEKFFEIVRIAINNDELDSEFKLLIQNLMIELSLELTNVMSSVTSQDTSMTKLNVAKNLIDNVGLVIKKILIVGQSFNISEYLNDALIDEIGDKVISPLAYYNSDDLLYDCDVDVIEISISKNKEKESNSFSKNFELILNLYLNYCSWKLLKLYDFAEDQSSTFINQLDDASQEHNGKPSISKYLGKYQTVIDQLEEFLIGDESARLSQLLFKLKMKAGKYLADLLIALKLFQNTFMNTNKLSDHFDDFDFYLDSQINLDLSIDLKKAFETIFLHLESDMAKYLNVQLDRNDDEDVDFGFIEDVDDNKEASFESDMMQQRIINQETNLISFVLKLLDLRNVKLVDKLFLQRIYLNKKKLGGLYMSVVDSKDNVDISEASTAIEKQERPYESQEKHDEIEKEDQETQLNNSDEDEIDDNKEQIVLKAPRRPPIIQSSGASQSIQSSPDDPIIDDSQNDNNLASSEVGKGKKRCTSEFFKKPNGEDLDDNDYLLLSDTDASAVGSTPKRRKTSSIVSKKSKNSDIGARASISSKLRNSRGVDDNLSDSDVIED</sequence>
<dbReference type="InterPro" id="IPR039662">
    <property type="entry name" value="Cohesin_Scc3/SA"/>
</dbReference>
<dbReference type="GO" id="GO:0005634">
    <property type="term" value="C:nucleus"/>
    <property type="evidence" value="ECO:0007669"/>
    <property type="project" value="TreeGrafter"/>
</dbReference>
<proteinExistence type="predicted"/>
<feature type="compositionally biased region" description="Acidic residues" evidence="2">
    <location>
        <begin position="1447"/>
        <end position="1456"/>
    </location>
</feature>
<dbReference type="PANTHER" id="PTHR11199:SF0">
    <property type="entry name" value="LD34181P-RELATED"/>
    <property type="match status" value="1"/>
</dbReference>
<feature type="coiled-coil region" evidence="1">
    <location>
        <begin position="743"/>
        <end position="773"/>
    </location>
</feature>